<dbReference type="InterPro" id="IPR013096">
    <property type="entry name" value="Cupin_2"/>
</dbReference>
<dbReference type="Gene3D" id="2.60.120.10">
    <property type="entry name" value="Jelly Rolls"/>
    <property type="match status" value="1"/>
</dbReference>
<reference evidence="3 4" key="1">
    <citation type="submission" date="2019-03" db="EMBL/GenBank/DDBJ databases">
        <title>Genomic Encyclopedia of Type Strains, Phase IV (KMG-IV): sequencing the most valuable type-strain genomes for metagenomic binning, comparative biology and taxonomic classification.</title>
        <authorList>
            <person name="Goeker M."/>
        </authorList>
    </citation>
    <scope>NUCLEOTIDE SEQUENCE [LARGE SCALE GENOMIC DNA]</scope>
    <source>
        <strain evidence="3 4">DSM 45934</strain>
    </source>
</reference>
<dbReference type="GO" id="GO:0003677">
    <property type="term" value="F:DNA binding"/>
    <property type="evidence" value="ECO:0007669"/>
    <property type="project" value="UniProtKB-KW"/>
</dbReference>
<keyword evidence="1" id="KW-0238">DNA-binding</keyword>
<dbReference type="SUPFAM" id="SSF47413">
    <property type="entry name" value="lambda repressor-like DNA-binding domains"/>
    <property type="match status" value="1"/>
</dbReference>
<gene>
    <name evidence="3" type="ORF">EV192_103691</name>
</gene>
<dbReference type="OrthoDB" id="4282897at2"/>
<accession>A0A4R2JQ20</accession>
<dbReference type="CDD" id="cd00093">
    <property type="entry name" value="HTH_XRE"/>
    <property type="match status" value="1"/>
</dbReference>
<organism evidence="3 4">
    <name type="scientific">Actinocrispum wychmicini</name>
    <dbReference type="NCBI Taxonomy" id="1213861"/>
    <lineage>
        <taxon>Bacteria</taxon>
        <taxon>Bacillati</taxon>
        <taxon>Actinomycetota</taxon>
        <taxon>Actinomycetes</taxon>
        <taxon>Pseudonocardiales</taxon>
        <taxon>Pseudonocardiaceae</taxon>
        <taxon>Actinocrispum</taxon>
    </lineage>
</organism>
<dbReference type="InterPro" id="IPR001387">
    <property type="entry name" value="Cro/C1-type_HTH"/>
</dbReference>
<dbReference type="Pfam" id="PF07883">
    <property type="entry name" value="Cupin_2"/>
    <property type="match status" value="1"/>
</dbReference>
<dbReference type="InterPro" id="IPR011051">
    <property type="entry name" value="RmlC_Cupin_sf"/>
</dbReference>
<dbReference type="SUPFAM" id="SSF51182">
    <property type="entry name" value="RmlC-like cupins"/>
    <property type="match status" value="1"/>
</dbReference>
<evidence type="ECO:0000256" key="1">
    <source>
        <dbReference type="ARBA" id="ARBA00023125"/>
    </source>
</evidence>
<dbReference type="PANTHER" id="PTHR46797:SF2">
    <property type="entry name" value="TRANSCRIPTIONAL REGULATOR"/>
    <property type="match status" value="1"/>
</dbReference>
<feature type="domain" description="HTH cro/C1-type" evidence="2">
    <location>
        <begin position="20"/>
        <end position="74"/>
    </location>
</feature>
<name>A0A4R2JQ20_9PSEU</name>
<evidence type="ECO:0000313" key="3">
    <source>
        <dbReference type="EMBL" id="TCO61107.1"/>
    </source>
</evidence>
<dbReference type="Pfam" id="PF01381">
    <property type="entry name" value="HTH_3"/>
    <property type="match status" value="1"/>
</dbReference>
<dbReference type="GO" id="GO:0003700">
    <property type="term" value="F:DNA-binding transcription factor activity"/>
    <property type="evidence" value="ECO:0007669"/>
    <property type="project" value="TreeGrafter"/>
</dbReference>
<evidence type="ECO:0000313" key="4">
    <source>
        <dbReference type="Proteomes" id="UP000295680"/>
    </source>
</evidence>
<sequence>MTVTGGQHQMPKEPSVGARIRHERKARKLTLRELAAQCGISVSFLSQLERDLARPSVGTLHNLAEAFGLSMADLLADGDPGSSGWGRAAGRLEQSARYAEVVRADRRKTIIYPGSGIHNELLTPDLGRALQMMWVVIPVGQDTGPEPLSHEGEECGLVIQGRVGVWVGPAGEEEYYELGPGDAIYQLSKHPHRSRNIGDVDVLIVTAITPPSL</sequence>
<comment type="caution">
    <text evidence="3">The sequence shown here is derived from an EMBL/GenBank/DDBJ whole genome shotgun (WGS) entry which is preliminary data.</text>
</comment>
<proteinExistence type="predicted"/>
<dbReference type="CDD" id="cd02209">
    <property type="entry name" value="cupin_XRE_C"/>
    <property type="match status" value="1"/>
</dbReference>
<dbReference type="InterPro" id="IPR014710">
    <property type="entry name" value="RmlC-like_jellyroll"/>
</dbReference>
<dbReference type="EMBL" id="SLWS01000003">
    <property type="protein sequence ID" value="TCO61107.1"/>
    <property type="molecule type" value="Genomic_DNA"/>
</dbReference>
<protein>
    <submittedName>
        <fullName evidence="3">Transcriptional regulator with XRE-family HTH domain</fullName>
    </submittedName>
</protein>
<keyword evidence="4" id="KW-1185">Reference proteome</keyword>
<dbReference type="GO" id="GO:0005829">
    <property type="term" value="C:cytosol"/>
    <property type="evidence" value="ECO:0007669"/>
    <property type="project" value="TreeGrafter"/>
</dbReference>
<dbReference type="SMART" id="SM00530">
    <property type="entry name" value="HTH_XRE"/>
    <property type="match status" value="1"/>
</dbReference>
<dbReference type="RefSeq" id="WP_132116571.1">
    <property type="nucleotide sequence ID" value="NZ_SLWS01000003.1"/>
</dbReference>
<dbReference type="InterPro" id="IPR050807">
    <property type="entry name" value="TransReg_Diox_bact_type"/>
</dbReference>
<evidence type="ECO:0000259" key="2">
    <source>
        <dbReference type="PROSITE" id="PS50943"/>
    </source>
</evidence>
<dbReference type="AlphaFoldDB" id="A0A4R2JQ20"/>
<dbReference type="InterPro" id="IPR010982">
    <property type="entry name" value="Lambda_DNA-bd_dom_sf"/>
</dbReference>
<dbReference type="Proteomes" id="UP000295680">
    <property type="component" value="Unassembled WGS sequence"/>
</dbReference>
<dbReference type="PROSITE" id="PS50943">
    <property type="entry name" value="HTH_CROC1"/>
    <property type="match status" value="1"/>
</dbReference>
<dbReference type="PANTHER" id="PTHR46797">
    <property type="entry name" value="HTH-TYPE TRANSCRIPTIONAL REGULATOR"/>
    <property type="match status" value="1"/>
</dbReference>
<dbReference type="Gene3D" id="1.10.260.40">
    <property type="entry name" value="lambda repressor-like DNA-binding domains"/>
    <property type="match status" value="1"/>
</dbReference>